<sequence length="530" mass="57932">MIHNLSTLDIAIFSIYIVFIVILGVYLGKRKGGSKNTKSYFLANNSLPWWAVGSGLIAANISAEQLIGTTGSSYAMGIAIASWEWVAIPAILIAAKWTVPYFIKHNINTMPEYLQRRYGQGIRVLFAVFWVLVYVFINLTAVAYMGALSLQSIMGIPMFYGILGMMSVALLYSYIGGFASIAWTNFIQVAVLVIAGIITVTLSLQAVGDKLEATGLPDILHSMMRAIPEHFHLVLAEDNPNYQYIPGAPGLFGGMWIICLFGWCFNQFIVQNALAAKSVREAQKGLLFAAALKLFMPVILVAPGIAAFILTHDNAPLNPPDQAYPWLINTFIPIGFKGVVLAALAAAIISTLSALLNSAATLFVIDIYQCRIKPNADEQLCMKVAKLFMFAASLIVVTLAQALLEGFDQAYQFIQEFIGFIMPGMLCIFVFGIAWQRANALGASTALFLSVGLSLIIKLLWPELPHLNRTALVFLACVGNMLICAGFRQESGSPAIIIRPRDQEYRSTSGFNIGSLGLLLSLFVTYSVFW</sequence>
<feature type="transmembrane region" description="Helical" evidence="7">
    <location>
        <begin position="467"/>
        <end position="487"/>
    </location>
</feature>
<dbReference type="PANTHER" id="PTHR11819:SF195">
    <property type="entry name" value="SODIUM_GLUCOSE COTRANSPORTER 4"/>
    <property type="match status" value="1"/>
</dbReference>
<feature type="transmembrane region" description="Helical" evidence="7">
    <location>
        <begin position="440"/>
        <end position="461"/>
    </location>
</feature>
<evidence type="ECO:0000256" key="1">
    <source>
        <dbReference type="ARBA" id="ARBA00004141"/>
    </source>
</evidence>
<evidence type="ECO:0000313" key="9">
    <source>
        <dbReference type="Proteomes" id="UP000528457"/>
    </source>
</evidence>
<dbReference type="NCBIfam" id="TIGR00813">
    <property type="entry name" value="sss"/>
    <property type="match status" value="1"/>
</dbReference>
<organism evidence="8 9">
    <name type="scientific">Pseudoteredinibacter isoporae</name>
    <dbReference type="NCBI Taxonomy" id="570281"/>
    <lineage>
        <taxon>Bacteria</taxon>
        <taxon>Pseudomonadati</taxon>
        <taxon>Pseudomonadota</taxon>
        <taxon>Gammaproteobacteria</taxon>
        <taxon>Cellvibrionales</taxon>
        <taxon>Cellvibrionaceae</taxon>
        <taxon>Pseudoteredinibacter</taxon>
    </lineage>
</organism>
<feature type="transmembrane region" description="Helical" evidence="7">
    <location>
        <begin position="508"/>
        <end position="529"/>
    </location>
</feature>
<dbReference type="InterPro" id="IPR038377">
    <property type="entry name" value="Na/Glc_symporter_sf"/>
</dbReference>
<accession>A0A7X0JUT2</accession>
<keyword evidence="3 7" id="KW-0812">Transmembrane</keyword>
<feature type="transmembrane region" description="Helical" evidence="7">
    <location>
        <begin position="186"/>
        <end position="207"/>
    </location>
</feature>
<feature type="transmembrane region" description="Helical" evidence="7">
    <location>
        <begin position="410"/>
        <end position="433"/>
    </location>
</feature>
<dbReference type="InterPro" id="IPR001734">
    <property type="entry name" value="Na/solute_symporter"/>
</dbReference>
<feature type="transmembrane region" description="Helical" evidence="7">
    <location>
        <begin position="244"/>
        <end position="265"/>
    </location>
</feature>
<proteinExistence type="inferred from homology"/>
<evidence type="ECO:0000256" key="3">
    <source>
        <dbReference type="ARBA" id="ARBA00022692"/>
    </source>
</evidence>
<reference evidence="8 9" key="1">
    <citation type="submission" date="2020-08" db="EMBL/GenBank/DDBJ databases">
        <title>Genomic Encyclopedia of Type Strains, Phase IV (KMG-IV): sequencing the most valuable type-strain genomes for metagenomic binning, comparative biology and taxonomic classification.</title>
        <authorList>
            <person name="Goeker M."/>
        </authorList>
    </citation>
    <scope>NUCLEOTIDE SEQUENCE [LARGE SCALE GENOMIC DNA]</scope>
    <source>
        <strain evidence="8 9">DSM 22368</strain>
    </source>
</reference>
<evidence type="ECO:0000256" key="4">
    <source>
        <dbReference type="ARBA" id="ARBA00022989"/>
    </source>
</evidence>
<dbReference type="GO" id="GO:0005886">
    <property type="term" value="C:plasma membrane"/>
    <property type="evidence" value="ECO:0007669"/>
    <property type="project" value="TreeGrafter"/>
</dbReference>
<comment type="subcellular location">
    <subcellularLocation>
        <location evidence="1">Membrane</location>
        <topology evidence="1">Multi-pass membrane protein</topology>
    </subcellularLocation>
</comment>
<evidence type="ECO:0000256" key="2">
    <source>
        <dbReference type="ARBA" id="ARBA00006434"/>
    </source>
</evidence>
<feature type="transmembrane region" description="Helical" evidence="7">
    <location>
        <begin position="124"/>
        <end position="147"/>
    </location>
</feature>
<feature type="transmembrane region" description="Helical" evidence="7">
    <location>
        <begin position="40"/>
        <end position="63"/>
    </location>
</feature>
<dbReference type="PANTHER" id="PTHR11819">
    <property type="entry name" value="SOLUTE CARRIER FAMILY 5"/>
    <property type="match status" value="1"/>
</dbReference>
<evidence type="ECO:0000313" key="8">
    <source>
        <dbReference type="EMBL" id="MBB6522562.1"/>
    </source>
</evidence>
<keyword evidence="5 7" id="KW-0472">Membrane</keyword>
<dbReference type="InParanoid" id="A0A7X0JUT2"/>
<evidence type="ECO:0000256" key="7">
    <source>
        <dbReference type="SAM" id="Phobius"/>
    </source>
</evidence>
<comment type="caution">
    <text evidence="8">The sequence shown here is derived from an EMBL/GenBank/DDBJ whole genome shotgun (WGS) entry which is preliminary data.</text>
</comment>
<dbReference type="PROSITE" id="PS50283">
    <property type="entry name" value="NA_SOLUT_SYMP_3"/>
    <property type="match status" value="1"/>
</dbReference>
<feature type="transmembrane region" description="Helical" evidence="7">
    <location>
        <begin position="286"/>
        <end position="311"/>
    </location>
</feature>
<feature type="transmembrane region" description="Helical" evidence="7">
    <location>
        <begin position="384"/>
        <end position="404"/>
    </location>
</feature>
<comment type="similarity">
    <text evidence="2 6">Belongs to the sodium:solute symporter (SSF) (TC 2.A.21) family.</text>
</comment>
<keyword evidence="4 7" id="KW-1133">Transmembrane helix</keyword>
<dbReference type="Gene3D" id="1.20.1730.10">
    <property type="entry name" value="Sodium/glucose cotransporter"/>
    <property type="match status" value="1"/>
</dbReference>
<keyword evidence="9" id="KW-1185">Reference proteome</keyword>
<dbReference type="EMBL" id="JACHHT010000002">
    <property type="protein sequence ID" value="MBB6522562.1"/>
    <property type="molecule type" value="Genomic_DNA"/>
</dbReference>
<gene>
    <name evidence="8" type="ORF">HNR48_002847</name>
</gene>
<name>A0A7X0JUT2_9GAMM</name>
<protein>
    <submittedName>
        <fullName evidence="8">SSS family solute:Na+ symporter</fullName>
    </submittedName>
</protein>
<dbReference type="Pfam" id="PF00474">
    <property type="entry name" value="SSF"/>
    <property type="match status" value="1"/>
</dbReference>
<dbReference type="Proteomes" id="UP000528457">
    <property type="component" value="Unassembled WGS sequence"/>
</dbReference>
<evidence type="ECO:0000256" key="6">
    <source>
        <dbReference type="RuleBase" id="RU362091"/>
    </source>
</evidence>
<feature type="transmembrane region" description="Helical" evidence="7">
    <location>
        <begin position="83"/>
        <end position="103"/>
    </location>
</feature>
<dbReference type="GO" id="GO:0005412">
    <property type="term" value="F:D-glucose:sodium symporter activity"/>
    <property type="evidence" value="ECO:0007669"/>
    <property type="project" value="TreeGrafter"/>
</dbReference>
<feature type="transmembrane region" description="Helical" evidence="7">
    <location>
        <begin position="331"/>
        <end position="364"/>
    </location>
</feature>
<feature type="transmembrane region" description="Helical" evidence="7">
    <location>
        <begin position="6"/>
        <end position="28"/>
    </location>
</feature>
<dbReference type="RefSeq" id="WP_166845644.1">
    <property type="nucleotide sequence ID" value="NZ_JAAONY010000002.1"/>
</dbReference>
<evidence type="ECO:0000256" key="5">
    <source>
        <dbReference type="ARBA" id="ARBA00023136"/>
    </source>
</evidence>
<feature type="transmembrane region" description="Helical" evidence="7">
    <location>
        <begin position="153"/>
        <end position="174"/>
    </location>
</feature>
<dbReference type="AlphaFoldDB" id="A0A7X0JUT2"/>